<dbReference type="Pfam" id="PF10551">
    <property type="entry name" value="MULE"/>
    <property type="match status" value="1"/>
</dbReference>
<keyword evidence="6" id="KW-1185">Reference proteome</keyword>
<keyword evidence="2" id="KW-1133">Transmembrane helix</keyword>
<evidence type="ECO:0000259" key="4">
    <source>
        <dbReference type="Pfam" id="PF10551"/>
    </source>
</evidence>
<dbReference type="InterPro" id="IPR018289">
    <property type="entry name" value="MULE_transposase_dom"/>
</dbReference>
<dbReference type="Pfam" id="PF04056">
    <property type="entry name" value="Ssl1"/>
    <property type="match status" value="1"/>
</dbReference>
<dbReference type="EMBL" id="UZAH01030451">
    <property type="protein sequence ID" value="VDP10605.1"/>
    <property type="molecule type" value="Genomic_DNA"/>
</dbReference>
<sequence>MERLYEETVDLLLDARMRTAELENTTHETAARQLYRTITDQLRIVDQNCTETVILLHQEATARSQSVDGNKFLWNPSGGHICTTINVHEDRVARSTHKRCVLIREDKNYSKLSNSEILEDMLESVQREAATVEEREEMTARFHGRSLNSKIRNISRNKNFHRQRDVTWESVPERFANLEDGTPFLQLKAPNVQLYFSRTPIEVPIVHALTTRKTESTYELIFRRLWQELTALGSNYDGNLRLVIDFEKAAINAARRAMPGIDIEGCAFHLAQTWNRKRDKLGLRRYLVGRHKDNAVVNWRRTIKGLPFLPVHLRRRVPGIHRPTLPTSHEAYAKCEEFLTYLQTRWLTGPFENLWCKWGMREFRTTNAAEAYHRSLSGHVSREVIAIMSSQSTVDPGNIFATFGLLRVNYIRCSLIGVSVEQFVCKRLAKITNGSFHVVLDADLFELLLSQHIAPSSSTKTSKCNAIRMACPPHASIKERSFCVWPLKTTMLAKRKAYKKAAMVARDEIKQIEDQLRNLIDTPQTTPLEPQMRKIAKKATPEPPSVPSQRPSTGKREDPSSTAIRSPTGAPSTVMFILRFVNAETAWVIFIYASNAFLCVLNLAMKRNASEFFVFIALRKSASLKLTPSFLGSLSLYVLSMRIDLLFKKVSLAAHS</sequence>
<dbReference type="WBParaSite" id="HPBE_0001808101-mRNA-1">
    <property type="protein sequence ID" value="HPBE_0001808101-mRNA-1"/>
    <property type="gene ID" value="HPBE_0001808101"/>
</dbReference>
<evidence type="ECO:0000313" key="5">
    <source>
        <dbReference type="EMBL" id="VDP10605.1"/>
    </source>
</evidence>
<feature type="domain" description="Ssl1-like" evidence="3">
    <location>
        <begin position="372"/>
        <end position="472"/>
    </location>
</feature>
<proteinExistence type="predicted"/>
<keyword evidence="2" id="KW-0472">Membrane</keyword>
<feature type="region of interest" description="Disordered" evidence="1">
    <location>
        <begin position="520"/>
        <end position="566"/>
    </location>
</feature>
<feature type="transmembrane region" description="Helical" evidence="2">
    <location>
        <begin position="586"/>
        <end position="605"/>
    </location>
</feature>
<dbReference type="InterPro" id="IPR007198">
    <property type="entry name" value="Ssl1-like"/>
</dbReference>
<evidence type="ECO:0000313" key="7">
    <source>
        <dbReference type="WBParaSite" id="HPBE_0001808101-mRNA-1"/>
    </source>
</evidence>
<dbReference type="PANTHER" id="PTHR12695:SF2">
    <property type="entry name" value="GENERAL TRANSCRIPTION FACTOR IIH SUBUNIT 2-RELATED"/>
    <property type="match status" value="1"/>
</dbReference>
<dbReference type="GO" id="GO:0005675">
    <property type="term" value="C:transcription factor TFIIH holo complex"/>
    <property type="evidence" value="ECO:0007669"/>
    <property type="project" value="TreeGrafter"/>
</dbReference>
<dbReference type="GO" id="GO:0006357">
    <property type="term" value="P:regulation of transcription by RNA polymerase II"/>
    <property type="evidence" value="ECO:0007669"/>
    <property type="project" value="TreeGrafter"/>
</dbReference>
<dbReference type="Gene3D" id="3.40.50.410">
    <property type="entry name" value="von Willebrand factor, type A domain"/>
    <property type="match status" value="1"/>
</dbReference>
<dbReference type="Proteomes" id="UP000050761">
    <property type="component" value="Unassembled WGS sequence"/>
</dbReference>
<name>A0A3P8BWM9_HELPZ</name>
<accession>A0A3P8BWM9</accession>
<feature type="domain" description="MULE transposase" evidence="4">
    <location>
        <begin position="203"/>
        <end position="272"/>
    </location>
</feature>
<dbReference type="AlphaFoldDB" id="A0A3P8BWM9"/>
<organism evidence="5">
    <name type="scientific">Heligmosomoides polygyrus</name>
    <name type="common">Parasitic roundworm</name>
    <dbReference type="NCBI Taxonomy" id="6339"/>
    <lineage>
        <taxon>Eukaryota</taxon>
        <taxon>Metazoa</taxon>
        <taxon>Ecdysozoa</taxon>
        <taxon>Nematoda</taxon>
        <taxon>Chromadorea</taxon>
        <taxon>Rhabditida</taxon>
        <taxon>Rhabditina</taxon>
        <taxon>Rhabditomorpha</taxon>
        <taxon>Strongyloidea</taxon>
        <taxon>Heligmosomidae</taxon>
        <taxon>Heligmosomoides</taxon>
    </lineage>
</organism>
<keyword evidence="2" id="KW-0812">Transmembrane</keyword>
<dbReference type="OrthoDB" id="284275at2759"/>
<evidence type="ECO:0000259" key="3">
    <source>
        <dbReference type="Pfam" id="PF04056"/>
    </source>
</evidence>
<dbReference type="GO" id="GO:0006289">
    <property type="term" value="P:nucleotide-excision repair"/>
    <property type="evidence" value="ECO:0007669"/>
    <property type="project" value="TreeGrafter"/>
</dbReference>
<evidence type="ECO:0000313" key="6">
    <source>
        <dbReference type="Proteomes" id="UP000050761"/>
    </source>
</evidence>
<gene>
    <name evidence="5" type="ORF">HPBE_LOCUS18080</name>
</gene>
<dbReference type="PANTHER" id="PTHR12695">
    <property type="entry name" value="GENERAL TRANSCRIPTION FACTOR IIH SUBUNIT 2"/>
    <property type="match status" value="1"/>
</dbReference>
<reference evidence="7" key="2">
    <citation type="submission" date="2019-09" db="UniProtKB">
        <authorList>
            <consortium name="WormBaseParasite"/>
        </authorList>
    </citation>
    <scope>IDENTIFICATION</scope>
</reference>
<evidence type="ECO:0000256" key="2">
    <source>
        <dbReference type="SAM" id="Phobius"/>
    </source>
</evidence>
<evidence type="ECO:0000256" key="1">
    <source>
        <dbReference type="SAM" id="MobiDB-lite"/>
    </source>
</evidence>
<reference evidence="5 6" key="1">
    <citation type="submission" date="2018-11" db="EMBL/GenBank/DDBJ databases">
        <authorList>
            <consortium name="Pathogen Informatics"/>
        </authorList>
    </citation>
    <scope>NUCLEOTIDE SEQUENCE [LARGE SCALE GENOMIC DNA]</scope>
</reference>
<protein>
    <submittedName>
        <fullName evidence="7">MULE domain-containing protein</fullName>
    </submittedName>
</protein>
<dbReference type="InterPro" id="IPR036465">
    <property type="entry name" value="vWFA_dom_sf"/>
</dbReference>